<name>A0A9W7W3X8_9PEZI</name>
<reference evidence="2 3" key="2">
    <citation type="journal article" date="2021" name="Curr. Genet.">
        <title>Genetic response to nitrogen starvation in the aggressive Eucalyptus foliar pathogen Teratosphaeria destructans.</title>
        <authorList>
            <person name="Havenga M."/>
            <person name="Wingfield B.D."/>
            <person name="Wingfield M.J."/>
            <person name="Dreyer L.L."/>
            <person name="Roets F."/>
            <person name="Aylward J."/>
        </authorList>
    </citation>
    <scope>NUCLEOTIDE SEQUENCE [LARGE SCALE GENOMIC DNA]</scope>
    <source>
        <strain evidence="2">CMW44962</strain>
    </source>
</reference>
<dbReference type="AlphaFoldDB" id="A0A9W7W3X8"/>
<sequence length="74" mass="7945">MTEDRQHRHAVVPAEQPPPGLLITEEPAADQQDGRGWFSTISAPLAPAGRGGEITSMPSLVLRCPVERTDGRGE</sequence>
<dbReference type="Proteomes" id="UP001138500">
    <property type="component" value="Unassembled WGS sequence"/>
</dbReference>
<gene>
    <name evidence="2" type="ORF">Tdes44962_MAKER00237</name>
</gene>
<comment type="caution">
    <text evidence="2">The sequence shown here is derived from an EMBL/GenBank/DDBJ whole genome shotgun (WGS) entry which is preliminary data.</text>
</comment>
<evidence type="ECO:0000313" key="3">
    <source>
        <dbReference type="Proteomes" id="UP001138500"/>
    </source>
</evidence>
<feature type="region of interest" description="Disordered" evidence="1">
    <location>
        <begin position="1"/>
        <end position="22"/>
    </location>
</feature>
<reference evidence="2 3" key="1">
    <citation type="journal article" date="2018" name="IMA Fungus">
        <title>IMA Genome-F 10: Nine draft genome sequences of Claviceps purpurea s.lat., including C. arundinis, C. humidiphila, and C. cf. spartinae, pseudomolecules for the pitch canker pathogen Fusarium circinatum, draft genome of Davidsoniella eucalypti, Grosmannia galeiformis, Quambalaria eucalypti, and Teratosphaeria destructans.</title>
        <authorList>
            <person name="Wingfield B.D."/>
            <person name="Liu M."/>
            <person name="Nguyen H.D."/>
            <person name="Lane F.A."/>
            <person name="Morgan S.W."/>
            <person name="De Vos L."/>
            <person name="Wilken P.M."/>
            <person name="Duong T.A."/>
            <person name="Aylward J."/>
            <person name="Coetzee M.P."/>
            <person name="Dadej K."/>
            <person name="De Beer Z.W."/>
            <person name="Findlay W."/>
            <person name="Havenga M."/>
            <person name="Kolarik M."/>
            <person name="Menzies J.G."/>
            <person name="Naidoo K."/>
            <person name="Pochopski O."/>
            <person name="Shoukouhi P."/>
            <person name="Santana Q.C."/>
            <person name="Seifert K.A."/>
            <person name="Soal N."/>
            <person name="Steenkamp E.T."/>
            <person name="Tatham C.T."/>
            <person name="van der Nest M.A."/>
            <person name="Wingfield M.J."/>
        </authorList>
    </citation>
    <scope>NUCLEOTIDE SEQUENCE [LARGE SCALE GENOMIC DNA]</scope>
    <source>
        <strain evidence="2">CMW44962</strain>
    </source>
</reference>
<accession>A0A9W7W3X8</accession>
<organism evidence="2 3">
    <name type="scientific">Teratosphaeria destructans</name>
    <dbReference type="NCBI Taxonomy" id="418781"/>
    <lineage>
        <taxon>Eukaryota</taxon>
        <taxon>Fungi</taxon>
        <taxon>Dikarya</taxon>
        <taxon>Ascomycota</taxon>
        <taxon>Pezizomycotina</taxon>
        <taxon>Dothideomycetes</taxon>
        <taxon>Dothideomycetidae</taxon>
        <taxon>Mycosphaerellales</taxon>
        <taxon>Teratosphaeriaceae</taxon>
        <taxon>Teratosphaeria</taxon>
    </lineage>
</organism>
<protein>
    <submittedName>
        <fullName evidence="2">Uncharacterized protein</fullName>
    </submittedName>
</protein>
<keyword evidence="3" id="KW-1185">Reference proteome</keyword>
<evidence type="ECO:0000256" key="1">
    <source>
        <dbReference type="SAM" id="MobiDB-lite"/>
    </source>
</evidence>
<dbReference type="EMBL" id="RIBY02001112">
    <property type="protein sequence ID" value="KAH9832757.1"/>
    <property type="molecule type" value="Genomic_DNA"/>
</dbReference>
<evidence type="ECO:0000313" key="2">
    <source>
        <dbReference type="EMBL" id="KAH9832757.1"/>
    </source>
</evidence>
<proteinExistence type="predicted"/>